<evidence type="ECO:0000256" key="6">
    <source>
        <dbReference type="ARBA" id="ARBA00023004"/>
    </source>
</evidence>
<evidence type="ECO:0000256" key="10">
    <source>
        <dbReference type="SAM" id="Coils"/>
    </source>
</evidence>
<keyword evidence="3" id="KW-0949">S-adenosyl-L-methionine</keyword>
<accession>A0A2G5VUK5</accession>
<evidence type="ECO:0000256" key="5">
    <source>
        <dbReference type="ARBA" id="ARBA00022980"/>
    </source>
</evidence>
<sequence>MCANPPAEQKQISDKMALQEAYKITGSVTNWKEGKTSLLQETATKEFRVLEIQEDNLSHKWIQMSSGDRHIEYIASNGTCDDKAAPPTILKVPRFDSNIGRNTSSVSHIVEGVINFIRNKNKFYVKNNIEIVGGVNAMNENPAIFGHRRLSRLSTWFCLSRSTTTTCRKCYARLPQHTSNFREKKCGFSEDFHVKKKLKKEMADLLINPNLSNEEVLRGLQNARDQADSLRDSLQNAIDCFEPQSKPLRWTNSETLLPKAAEKAANVDSMVPGVGQKVWVRTWGCSHNTSDSEYMAGLLHKAGYDVLKEGENADVWVLNSCTVKTSSEQQANNLIVQGQGQGKKIIMAGCVSQAAPSEPWLQNVSIVGVKQID</sequence>
<keyword evidence="13" id="KW-1185">Reference proteome</keyword>
<evidence type="ECO:0000256" key="9">
    <source>
        <dbReference type="ARBA" id="ARBA00035298"/>
    </source>
</evidence>
<keyword evidence="6" id="KW-0408">Iron</keyword>
<dbReference type="InterPro" id="IPR058830">
    <property type="entry name" value="LolA-like_dom_1st"/>
</dbReference>
<dbReference type="AlphaFoldDB" id="A0A2G5VUK5"/>
<dbReference type="GO" id="GO:0046872">
    <property type="term" value="F:metal ion binding"/>
    <property type="evidence" value="ECO:0007669"/>
    <property type="project" value="UniProtKB-KW"/>
</dbReference>
<dbReference type="PANTHER" id="PTHR11918:SF45">
    <property type="entry name" value="THREONYLCARBAMOYLADENOSINE TRNA METHYLTHIOTRANSFERASE"/>
    <property type="match status" value="1"/>
</dbReference>
<keyword evidence="7" id="KW-0411">Iron-sulfur</keyword>
<dbReference type="Pfam" id="PF00919">
    <property type="entry name" value="UPF0004"/>
    <property type="match status" value="1"/>
</dbReference>
<evidence type="ECO:0000256" key="7">
    <source>
        <dbReference type="ARBA" id="ARBA00023014"/>
    </source>
</evidence>
<feature type="domain" description="MTTase N-terminal" evidence="11">
    <location>
        <begin position="276"/>
        <end position="373"/>
    </location>
</feature>
<dbReference type="InterPro" id="IPR038587">
    <property type="entry name" value="Ribosomal_eL40_sf"/>
</dbReference>
<dbReference type="Proteomes" id="UP000230233">
    <property type="component" value="Chromosome I"/>
</dbReference>
<reference evidence="13" key="1">
    <citation type="submission" date="2017-10" db="EMBL/GenBank/DDBJ databases">
        <title>Rapid genome shrinkage in a self-fertile nematode reveals novel sperm competition proteins.</title>
        <authorList>
            <person name="Yin D."/>
            <person name="Schwarz E.M."/>
            <person name="Thomas C.G."/>
            <person name="Felde R.L."/>
            <person name="Korf I.F."/>
            <person name="Cutter A.D."/>
            <person name="Schartner C.M."/>
            <person name="Ralston E.J."/>
            <person name="Meyer B.J."/>
            <person name="Haag E.S."/>
        </authorList>
    </citation>
    <scope>NUCLEOTIDE SEQUENCE [LARGE SCALE GENOMIC DNA]</scope>
    <source>
        <strain evidence="13">JU1422</strain>
    </source>
</reference>
<evidence type="ECO:0000256" key="2">
    <source>
        <dbReference type="ARBA" id="ARBA00022679"/>
    </source>
</evidence>
<evidence type="ECO:0000256" key="1">
    <source>
        <dbReference type="ARBA" id="ARBA00022485"/>
    </source>
</evidence>
<evidence type="ECO:0000256" key="8">
    <source>
        <dbReference type="ARBA" id="ARBA00023274"/>
    </source>
</evidence>
<dbReference type="InterPro" id="IPR013848">
    <property type="entry name" value="Methylthiotransferase_N"/>
</dbReference>
<keyword evidence="1" id="KW-0004">4Fe-4S</keyword>
<dbReference type="GO" id="GO:0035598">
    <property type="term" value="F:tRNA (N(6)-L-threonylcarbamoyladenosine(37)-C(2))-methylthiotransferase activity"/>
    <property type="evidence" value="ECO:0007669"/>
    <property type="project" value="TreeGrafter"/>
</dbReference>
<keyword evidence="4" id="KW-0479">Metal-binding</keyword>
<name>A0A2G5VUK5_9PELO</name>
<dbReference type="OrthoDB" id="1730074at2759"/>
<keyword evidence="10" id="KW-0175">Coiled coil</keyword>
<evidence type="ECO:0000313" key="13">
    <source>
        <dbReference type="Proteomes" id="UP000230233"/>
    </source>
</evidence>
<keyword evidence="2" id="KW-0808">Transferase</keyword>
<evidence type="ECO:0000313" key="12">
    <source>
        <dbReference type="EMBL" id="PIC55484.1"/>
    </source>
</evidence>
<dbReference type="InterPro" id="IPR001975">
    <property type="entry name" value="Ribosomal_eL40_dom"/>
</dbReference>
<evidence type="ECO:0000256" key="4">
    <source>
        <dbReference type="ARBA" id="ARBA00022723"/>
    </source>
</evidence>
<dbReference type="Gene3D" id="4.10.1060.50">
    <property type="match status" value="1"/>
</dbReference>
<dbReference type="FunFam" id="3.40.50.12160:FF:000003">
    <property type="entry name" value="CDK5 regulatory subunit-associated protein 1"/>
    <property type="match status" value="1"/>
</dbReference>
<dbReference type="STRING" id="1611254.A0A2G5VUK5"/>
<comment type="caution">
    <text evidence="12">The sequence shown here is derived from an EMBL/GenBank/DDBJ whole genome shotgun (WGS) entry which is preliminary data.</text>
</comment>
<feature type="coiled-coil region" evidence="10">
    <location>
        <begin position="213"/>
        <end position="240"/>
    </location>
</feature>
<dbReference type="Gene3D" id="3.40.50.12160">
    <property type="entry name" value="Methylthiotransferase, N-terminal domain"/>
    <property type="match status" value="1"/>
</dbReference>
<dbReference type="InterPro" id="IPR038135">
    <property type="entry name" value="Methylthiotransferase_N_sf"/>
</dbReference>
<proteinExistence type="predicted"/>
<dbReference type="GO" id="GO:0051539">
    <property type="term" value="F:4 iron, 4 sulfur cluster binding"/>
    <property type="evidence" value="ECO:0007669"/>
    <property type="project" value="UniProtKB-KW"/>
</dbReference>
<dbReference type="Pfam" id="PF25897">
    <property type="entry name" value="LolA_1st_nematode"/>
    <property type="match status" value="1"/>
</dbReference>
<dbReference type="SMART" id="SM01377">
    <property type="entry name" value="Ribosomal_L40e"/>
    <property type="match status" value="1"/>
</dbReference>
<dbReference type="GO" id="GO:1990904">
    <property type="term" value="C:ribonucleoprotein complex"/>
    <property type="evidence" value="ECO:0007669"/>
    <property type="project" value="UniProtKB-KW"/>
</dbReference>
<dbReference type="PANTHER" id="PTHR11918">
    <property type="entry name" value="RADICAL SAM PROTEINS"/>
    <property type="match status" value="1"/>
</dbReference>
<organism evidence="12 13">
    <name type="scientific">Caenorhabditis nigoni</name>
    <dbReference type="NCBI Taxonomy" id="1611254"/>
    <lineage>
        <taxon>Eukaryota</taxon>
        <taxon>Metazoa</taxon>
        <taxon>Ecdysozoa</taxon>
        <taxon>Nematoda</taxon>
        <taxon>Chromadorea</taxon>
        <taxon>Rhabditida</taxon>
        <taxon>Rhabditina</taxon>
        <taxon>Rhabditomorpha</taxon>
        <taxon>Rhabditoidea</taxon>
        <taxon>Rhabditidae</taxon>
        <taxon>Peloderinae</taxon>
        <taxon>Caenorhabditis</taxon>
    </lineage>
</organism>
<dbReference type="GO" id="GO:0003735">
    <property type="term" value="F:structural constituent of ribosome"/>
    <property type="evidence" value="ECO:0007669"/>
    <property type="project" value="InterPro"/>
</dbReference>
<evidence type="ECO:0000256" key="3">
    <source>
        <dbReference type="ARBA" id="ARBA00022691"/>
    </source>
</evidence>
<dbReference type="EMBL" id="PDUG01000001">
    <property type="protein sequence ID" value="PIC55484.1"/>
    <property type="molecule type" value="Genomic_DNA"/>
</dbReference>
<dbReference type="GO" id="GO:0006412">
    <property type="term" value="P:translation"/>
    <property type="evidence" value="ECO:0007669"/>
    <property type="project" value="InterPro"/>
</dbReference>
<keyword evidence="5" id="KW-0689">Ribosomal protein</keyword>
<dbReference type="Pfam" id="PF01020">
    <property type="entry name" value="Ribosomal_L40e"/>
    <property type="match status" value="1"/>
</dbReference>
<dbReference type="GO" id="GO:0005783">
    <property type="term" value="C:endoplasmic reticulum"/>
    <property type="evidence" value="ECO:0007669"/>
    <property type="project" value="TreeGrafter"/>
</dbReference>
<dbReference type="PROSITE" id="PS51449">
    <property type="entry name" value="MTTASE_N"/>
    <property type="match status" value="1"/>
</dbReference>
<keyword evidence="8" id="KW-0687">Ribonucleoprotein</keyword>
<gene>
    <name evidence="12" type="primary">Cnig_chr_I.g744</name>
    <name evidence="12" type="ORF">B9Z55_000744</name>
</gene>
<protein>
    <recommendedName>
        <fullName evidence="9">Ubiquitin-ribosomal protein eL40 fusion protein</fullName>
    </recommendedName>
</protein>
<dbReference type="GO" id="GO:0005840">
    <property type="term" value="C:ribosome"/>
    <property type="evidence" value="ECO:0007669"/>
    <property type="project" value="UniProtKB-KW"/>
</dbReference>
<evidence type="ECO:0000259" key="11">
    <source>
        <dbReference type="PROSITE" id="PS51449"/>
    </source>
</evidence>